<evidence type="ECO:0000313" key="1">
    <source>
        <dbReference type="EMBL" id="UUD35105.1"/>
    </source>
</evidence>
<protein>
    <submittedName>
        <fullName evidence="2">Uncharacterized protein</fullName>
    </submittedName>
</protein>
<keyword evidence="4" id="KW-1185">Reference proteome</keyword>
<proteinExistence type="predicted"/>
<accession>A0A3P8KMN8</accession>
<dbReference type="Proteomes" id="UP000280036">
    <property type="component" value="Unassembled WGS sequence"/>
</dbReference>
<gene>
    <name evidence="2" type="ORF">NCTC10126_00574</name>
    <name evidence="1" type="ORF">NPA07_04855</name>
</gene>
<evidence type="ECO:0000313" key="2">
    <source>
        <dbReference type="EMBL" id="VDR42078.1"/>
    </source>
</evidence>
<dbReference type="AlphaFoldDB" id="A0A3P8KMN8"/>
<evidence type="ECO:0000313" key="4">
    <source>
        <dbReference type="Proteomes" id="UP001058569"/>
    </source>
</evidence>
<organism evidence="2 3">
    <name type="scientific">Mycoplasmopsis caviae</name>
    <dbReference type="NCBI Taxonomy" id="55603"/>
    <lineage>
        <taxon>Bacteria</taxon>
        <taxon>Bacillati</taxon>
        <taxon>Mycoplasmatota</taxon>
        <taxon>Mycoplasmoidales</taxon>
        <taxon>Metamycoplasmataceae</taxon>
        <taxon>Mycoplasmopsis</taxon>
    </lineage>
</organism>
<dbReference type="Proteomes" id="UP001058569">
    <property type="component" value="Chromosome"/>
</dbReference>
<dbReference type="NCBIfam" id="NF045935">
    <property type="entry name" value="MSC_0621_epsi"/>
    <property type="match status" value="1"/>
</dbReference>
<reference evidence="1" key="2">
    <citation type="submission" date="2022-07" db="EMBL/GenBank/DDBJ databases">
        <title>Complete genome of Mycoplasma caviae type strain G122.</title>
        <authorList>
            <person name="Spergser J."/>
        </authorList>
    </citation>
    <scope>NUCLEOTIDE SEQUENCE</scope>
    <source>
        <strain evidence="1">G122</strain>
    </source>
</reference>
<dbReference type="OrthoDB" id="398469at2"/>
<sequence>MKKSYSTEINFLSNKTLNFPKSLLSINLNDEDGWYELVDNSIASYENILVKIYDYIKGEEKYLFLKNANLSLINDSMIIETFSEPIFYEKIKKQKIDKTNMNNFRKLIDYYESKQKIGLDIDEFLEYKKAKDDFYKEKLISVLKLKESE</sequence>
<evidence type="ECO:0000313" key="3">
    <source>
        <dbReference type="Proteomes" id="UP000280036"/>
    </source>
</evidence>
<dbReference type="EMBL" id="CP101806">
    <property type="protein sequence ID" value="UUD35105.1"/>
    <property type="molecule type" value="Genomic_DNA"/>
</dbReference>
<dbReference type="EMBL" id="UZVY01000001">
    <property type="protein sequence ID" value="VDR42078.1"/>
    <property type="molecule type" value="Genomic_DNA"/>
</dbReference>
<reference evidence="2 3" key="1">
    <citation type="submission" date="2018-12" db="EMBL/GenBank/DDBJ databases">
        <authorList>
            <consortium name="Pathogen Informatics"/>
        </authorList>
    </citation>
    <scope>NUCLEOTIDE SEQUENCE [LARGE SCALE GENOMIC DNA]</scope>
    <source>
        <strain evidence="2 3">NCTC10126</strain>
    </source>
</reference>
<dbReference type="RefSeq" id="WP_126118304.1">
    <property type="nucleotide sequence ID" value="NZ_CP101806.1"/>
</dbReference>
<name>A0A3P8KMN8_9BACT</name>